<protein>
    <recommendedName>
        <fullName evidence="3">F-box domain-containing protein</fullName>
    </recommendedName>
</protein>
<reference evidence="1" key="1">
    <citation type="submission" date="2020-05" db="EMBL/GenBank/DDBJ databases">
        <title>Mycena genomes resolve the evolution of fungal bioluminescence.</title>
        <authorList>
            <person name="Tsai I.J."/>
        </authorList>
    </citation>
    <scope>NUCLEOTIDE SEQUENCE</scope>
    <source>
        <strain evidence="1">160909Yilan</strain>
    </source>
</reference>
<gene>
    <name evidence="1" type="ORF">MSAN_00658200</name>
</gene>
<name>A0A8H7DDD3_9AGAR</name>
<dbReference type="Proteomes" id="UP000623467">
    <property type="component" value="Unassembled WGS sequence"/>
</dbReference>
<proteinExistence type="predicted"/>
<dbReference type="OrthoDB" id="3365698at2759"/>
<dbReference type="Gene3D" id="1.20.1280.50">
    <property type="match status" value="1"/>
</dbReference>
<dbReference type="AlphaFoldDB" id="A0A8H7DDD3"/>
<evidence type="ECO:0000313" key="1">
    <source>
        <dbReference type="EMBL" id="KAF7370270.1"/>
    </source>
</evidence>
<dbReference type="EMBL" id="JACAZH010000004">
    <property type="protein sequence ID" value="KAF7370270.1"/>
    <property type="molecule type" value="Genomic_DNA"/>
</dbReference>
<evidence type="ECO:0008006" key="3">
    <source>
        <dbReference type="Google" id="ProtNLM"/>
    </source>
</evidence>
<accession>A0A8H7DDD3</accession>
<evidence type="ECO:0000313" key="2">
    <source>
        <dbReference type="Proteomes" id="UP000623467"/>
    </source>
</evidence>
<keyword evidence="2" id="KW-1185">Reference proteome</keyword>
<comment type="caution">
    <text evidence="1">The sequence shown here is derived from an EMBL/GenBank/DDBJ whole genome shotgun (WGS) entry which is preliminary data.</text>
</comment>
<organism evidence="1 2">
    <name type="scientific">Mycena sanguinolenta</name>
    <dbReference type="NCBI Taxonomy" id="230812"/>
    <lineage>
        <taxon>Eukaryota</taxon>
        <taxon>Fungi</taxon>
        <taxon>Dikarya</taxon>
        <taxon>Basidiomycota</taxon>
        <taxon>Agaricomycotina</taxon>
        <taxon>Agaricomycetes</taxon>
        <taxon>Agaricomycetidae</taxon>
        <taxon>Agaricales</taxon>
        <taxon>Marasmiineae</taxon>
        <taxon>Mycenaceae</taxon>
        <taxon>Mycena</taxon>
    </lineage>
</organism>
<sequence length="245" mass="27805">MPTEILSHIFAFTLPPHQQDAESAPWTISAVCARWRSIVLSQPNLWTFIRYHDQDTHIPSGADVLKLETQLLRSGQAPLHIDFLVQEHSDDEEIVQMMYAHTERWETASFTGPEELCEHLRSYIQGPFPQLREVTIEIDKAYPSDDDNIVLDMFHDAPLLQAAFVNRESWATPVTMALPWSQLLRFGGRNTWEGHLAVLGSASNLVDCSLEIPGSDRITQTLLRPIVLPRLLRLSPVRSPIFGMS</sequence>